<feature type="region of interest" description="Disordered" evidence="10">
    <location>
        <begin position="117"/>
        <end position="150"/>
    </location>
</feature>
<comment type="similarity">
    <text evidence="8">Belongs to the pacC/RIM101 family.</text>
</comment>
<dbReference type="PROSITE" id="PS50157">
    <property type="entry name" value="ZINC_FINGER_C2H2_2"/>
    <property type="match status" value="3"/>
</dbReference>
<feature type="domain" description="C2H2-type" evidence="11">
    <location>
        <begin position="51"/>
        <end position="80"/>
    </location>
</feature>
<evidence type="ECO:0000313" key="13">
    <source>
        <dbReference type="Proteomes" id="UP000022910"/>
    </source>
</evidence>
<dbReference type="OrthoDB" id="6155966at2759"/>
<dbReference type="GO" id="GO:0008270">
    <property type="term" value="F:zinc ion binding"/>
    <property type="evidence" value="ECO:0007669"/>
    <property type="project" value="UniProtKB-KW"/>
</dbReference>
<organism evidence="12 13">
    <name type="scientific">Rhizophagus irregularis (strain DAOM 197198w)</name>
    <name type="common">Glomus intraradices</name>
    <dbReference type="NCBI Taxonomy" id="1432141"/>
    <lineage>
        <taxon>Eukaryota</taxon>
        <taxon>Fungi</taxon>
        <taxon>Fungi incertae sedis</taxon>
        <taxon>Mucoromycota</taxon>
        <taxon>Glomeromycotina</taxon>
        <taxon>Glomeromycetes</taxon>
        <taxon>Glomerales</taxon>
        <taxon>Glomeraceae</taxon>
        <taxon>Rhizophagus</taxon>
    </lineage>
</organism>
<comment type="caution">
    <text evidence="12">The sequence shown here is derived from an EMBL/GenBank/DDBJ whole genome shotgun (WGS) entry which is preliminary data.</text>
</comment>
<evidence type="ECO:0000256" key="6">
    <source>
        <dbReference type="ARBA" id="ARBA00022833"/>
    </source>
</evidence>
<dbReference type="InterPro" id="IPR050806">
    <property type="entry name" value="pacC/RIM101"/>
</dbReference>
<evidence type="ECO:0000256" key="2">
    <source>
        <dbReference type="ARBA" id="ARBA00022491"/>
    </source>
</evidence>
<name>A0A015JK46_RHIIW</name>
<proteinExistence type="inferred from homology"/>
<dbReference type="PROSITE" id="PS00028">
    <property type="entry name" value="ZINC_FINGER_C2H2_1"/>
    <property type="match status" value="2"/>
</dbReference>
<evidence type="ECO:0000256" key="10">
    <source>
        <dbReference type="SAM" id="MobiDB-lite"/>
    </source>
</evidence>
<dbReference type="HOGENOM" id="CLU_471843_0_0_1"/>
<dbReference type="FunFam" id="3.30.160.60:FF:000072">
    <property type="entry name" value="zinc finger protein 143 isoform X1"/>
    <property type="match status" value="1"/>
</dbReference>
<protein>
    <submittedName>
        <fullName evidence="12">Rim101p</fullName>
    </submittedName>
</protein>
<keyword evidence="7" id="KW-0539">Nucleus</keyword>
<keyword evidence="3" id="KW-0479">Metal-binding</keyword>
<evidence type="ECO:0000256" key="7">
    <source>
        <dbReference type="ARBA" id="ARBA00023242"/>
    </source>
</evidence>
<evidence type="ECO:0000256" key="1">
    <source>
        <dbReference type="ARBA" id="ARBA00004123"/>
    </source>
</evidence>
<gene>
    <name evidence="12" type="ORF">RirG_092400</name>
</gene>
<keyword evidence="4" id="KW-0677">Repeat</keyword>
<feature type="compositionally biased region" description="Low complexity" evidence="10">
    <location>
        <begin position="128"/>
        <end position="150"/>
    </location>
</feature>
<evidence type="ECO:0000259" key="11">
    <source>
        <dbReference type="PROSITE" id="PS50157"/>
    </source>
</evidence>
<reference evidence="12 13" key="1">
    <citation type="submission" date="2014-02" db="EMBL/GenBank/DDBJ databases">
        <title>Single nucleus genome sequencing reveals high similarity among nuclei of an endomycorrhizal fungus.</title>
        <authorList>
            <person name="Lin K."/>
            <person name="Geurts R."/>
            <person name="Zhang Z."/>
            <person name="Limpens E."/>
            <person name="Saunders D.G."/>
            <person name="Mu D."/>
            <person name="Pang E."/>
            <person name="Cao H."/>
            <person name="Cha H."/>
            <person name="Lin T."/>
            <person name="Zhou Q."/>
            <person name="Shang Y."/>
            <person name="Li Y."/>
            <person name="Ivanov S."/>
            <person name="Sharma T."/>
            <person name="Velzen R.V."/>
            <person name="Ruijter N.D."/>
            <person name="Aanen D.K."/>
            <person name="Win J."/>
            <person name="Kamoun S."/>
            <person name="Bisseling T."/>
            <person name="Huang S."/>
        </authorList>
    </citation>
    <scope>NUCLEOTIDE SEQUENCE [LARGE SCALE GENOMIC DNA]</scope>
    <source>
        <strain evidence="13">DAOM197198w</strain>
    </source>
</reference>
<dbReference type="InterPro" id="IPR013087">
    <property type="entry name" value="Znf_C2H2_type"/>
</dbReference>
<dbReference type="GO" id="GO:0000981">
    <property type="term" value="F:DNA-binding transcription factor activity, RNA polymerase II-specific"/>
    <property type="evidence" value="ECO:0007669"/>
    <property type="project" value="UniProtKB-ARBA"/>
</dbReference>
<keyword evidence="6" id="KW-0862">Zinc</keyword>
<dbReference type="GO" id="GO:0045944">
    <property type="term" value="P:positive regulation of transcription by RNA polymerase II"/>
    <property type="evidence" value="ECO:0007669"/>
    <property type="project" value="TreeGrafter"/>
</dbReference>
<dbReference type="Proteomes" id="UP000022910">
    <property type="component" value="Unassembled WGS sequence"/>
</dbReference>
<dbReference type="EMBL" id="JEMT01016771">
    <property type="protein sequence ID" value="EXX69872.1"/>
    <property type="molecule type" value="Genomic_DNA"/>
</dbReference>
<dbReference type="SMART" id="SM00355">
    <property type="entry name" value="ZnF_C2H2"/>
    <property type="match status" value="3"/>
</dbReference>
<evidence type="ECO:0000256" key="5">
    <source>
        <dbReference type="ARBA" id="ARBA00022771"/>
    </source>
</evidence>
<evidence type="ECO:0000256" key="8">
    <source>
        <dbReference type="ARBA" id="ARBA00038089"/>
    </source>
</evidence>
<dbReference type="SUPFAM" id="SSF57667">
    <property type="entry name" value="beta-beta-alpha zinc fingers"/>
    <property type="match status" value="1"/>
</dbReference>
<dbReference type="PANTHER" id="PTHR47257">
    <property type="entry name" value="PH-RESPONSE TRANSCRIPTION FACTOR PACC/RIM101"/>
    <property type="match status" value="1"/>
</dbReference>
<keyword evidence="13" id="KW-1185">Reference proteome</keyword>
<dbReference type="Gene3D" id="3.30.160.60">
    <property type="entry name" value="Classic Zinc Finger"/>
    <property type="match status" value="2"/>
</dbReference>
<accession>A0A015JK46</accession>
<keyword evidence="5 9" id="KW-0863">Zinc-finger</keyword>
<feature type="domain" description="C2H2-type" evidence="11">
    <location>
        <begin position="81"/>
        <end position="108"/>
    </location>
</feature>
<sequence length="578" mass="65024">MSLLTPPPSVKSEELVCLWNQCFRTFEDPELLYGHLAHDHVGRKSTGNLCLSCHWDKCEVVTTKRDHITSHLRVHVPLKPHVCESCKKAFKRPQDLKKHEKIHTDQHQQQIIMGRMNKKNLHPPTPPHCSSSSEHSPSISSASSPHHIPLSPGNSVISDLTNDYLPSNFDFSQISNAEICNYTSPTYLIDSTTSLNYNNRTSNKRSVDMFDGFVQDVKRKRIDPQYNEILFRKLEDLSKVIDQDGLDFDSLPSLNTKEDFNQINDFLACTMREINNDNILNENGFNLLDSFDSNSQLMSLPLDTFSTADASAYLNLDDSNSVDTNVLYPVVTSSAYPSVLSDIPTTTSALYNSNDFPSPPEEASNWTTNDLFIYDVPEVANPTTPSTSTATTTTPTLPSQAFSASQYFDYEVPLTLSHTNEYIDVTPPLIPCKKLDNPQCNAPTTGLSLTKEISEATTLRDKVKNESQEEDTSYVIPKDKGSNVQSSKITTQIFSKVTQKKQVEVVEPVKVKQEKSDDMMDLLSKNLFNMDLNEDKKIKSDNVRAKHAALIATLSKKIDQLSKRYEQENDNVKVKIEI</sequence>
<evidence type="ECO:0000256" key="4">
    <source>
        <dbReference type="ARBA" id="ARBA00022737"/>
    </source>
</evidence>
<evidence type="ECO:0000256" key="9">
    <source>
        <dbReference type="PROSITE-ProRule" id="PRU00042"/>
    </source>
</evidence>
<feature type="domain" description="C2H2-type" evidence="11">
    <location>
        <begin position="15"/>
        <end position="45"/>
    </location>
</feature>
<evidence type="ECO:0000256" key="3">
    <source>
        <dbReference type="ARBA" id="ARBA00022723"/>
    </source>
</evidence>
<evidence type="ECO:0000313" key="12">
    <source>
        <dbReference type="EMBL" id="EXX69872.1"/>
    </source>
</evidence>
<comment type="subcellular location">
    <subcellularLocation>
        <location evidence="1">Nucleus</location>
    </subcellularLocation>
</comment>
<keyword evidence="2" id="KW-0678">Repressor</keyword>
<dbReference type="AlphaFoldDB" id="A0A015JK46"/>
<dbReference type="STRING" id="1432141.A0A015JK46"/>
<dbReference type="GO" id="GO:0000978">
    <property type="term" value="F:RNA polymerase II cis-regulatory region sequence-specific DNA binding"/>
    <property type="evidence" value="ECO:0007669"/>
    <property type="project" value="UniProtKB-ARBA"/>
</dbReference>
<dbReference type="GO" id="GO:0005634">
    <property type="term" value="C:nucleus"/>
    <property type="evidence" value="ECO:0007669"/>
    <property type="project" value="UniProtKB-SubCell"/>
</dbReference>
<dbReference type="PANTHER" id="PTHR47257:SF1">
    <property type="entry name" value="PH-RESPONSE TRANSCRIPTION FACTOR PACC_RIM101"/>
    <property type="match status" value="1"/>
</dbReference>
<dbReference type="InterPro" id="IPR036236">
    <property type="entry name" value="Znf_C2H2_sf"/>
</dbReference>